<keyword evidence="10 18" id="KW-1133">Transmembrane helix</keyword>
<comment type="catalytic activity">
    <reaction evidence="12">
        <text>a di-trans,poly-cis-dolichyl beta-D-mannosyl phosphate + L-threonyl-[protein] = 3-O-(alpha-D-mannosyl)-L-threonyl-[protein] + a di-trans,poly-cis-dolichyl phosphate + H(+)</text>
        <dbReference type="Rhea" id="RHEA:53396"/>
        <dbReference type="Rhea" id="RHEA-COMP:11060"/>
        <dbReference type="Rhea" id="RHEA-COMP:13547"/>
        <dbReference type="Rhea" id="RHEA-COMP:19498"/>
        <dbReference type="Rhea" id="RHEA-COMP:19501"/>
        <dbReference type="ChEBI" id="CHEBI:15378"/>
        <dbReference type="ChEBI" id="CHEBI:30013"/>
        <dbReference type="ChEBI" id="CHEBI:57683"/>
        <dbReference type="ChEBI" id="CHEBI:58211"/>
        <dbReference type="ChEBI" id="CHEBI:137323"/>
        <dbReference type="EC" id="2.4.1.109"/>
    </reaction>
</comment>
<evidence type="ECO:0000256" key="16">
    <source>
        <dbReference type="ARBA" id="ARBA00073145"/>
    </source>
</evidence>
<feature type="transmembrane region" description="Helical" evidence="18">
    <location>
        <begin position="380"/>
        <end position="401"/>
    </location>
</feature>
<dbReference type="OrthoDB" id="292747at2759"/>
<protein>
    <recommendedName>
        <fullName evidence="16">Protein O-mannosyltransferase 1</fullName>
        <ecNumber evidence="4">2.4.1.109</ecNumber>
    </recommendedName>
    <alternativeName>
        <fullName evidence="17">Protein rotated abdomen</fullName>
    </alternativeName>
</protein>
<accession>A0A7R8CD27</accession>
<dbReference type="Pfam" id="PF02815">
    <property type="entry name" value="MIR"/>
    <property type="match status" value="1"/>
</dbReference>
<dbReference type="InterPro" id="IPR016093">
    <property type="entry name" value="MIR_motif"/>
</dbReference>
<dbReference type="GO" id="GO:0005789">
    <property type="term" value="C:endoplasmic reticulum membrane"/>
    <property type="evidence" value="ECO:0007669"/>
    <property type="project" value="UniProtKB-SubCell"/>
</dbReference>
<evidence type="ECO:0000256" key="10">
    <source>
        <dbReference type="ARBA" id="ARBA00022989"/>
    </source>
</evidence>
<dbReference type="EMBL" id="HG994580">
    <property type="protein sequence ID" value="CAF2776962.1"/>
    <property type="molecule type" value="Genomic_DNA"/>
</dbReference>
<dbReference type="GO" id="GO:0004169">
    <property type="term" value="F:dolichyl-phosphate-mannose-protein mannosyltransferase activity"/>
    <property type="evidence" value="ECO:0007669"/>
    <property type="project" value="UniProtKB-EC"/>
</dbReference>
<feature type="transmembrane region" description="Helical" evidence="18">
    <location>
        <begin position="413"/>
        <end position="438"/>
    </location>
</feature>
<comment type="subcellular location">
    <subcellularLocation>
        <location evidence="1">Endoplasmic reticulum membrane</location>
        <topology evidence="1">Multi-pass membrane protein</topology>
    </subcellularLocation>
</comment>
<evidence type="ECO:0000256" key="6">
    <source>
        <dbReference type="ARBA" id="ARBA00022679"/>
    </source>
</evidence>
<comment type="pathway">
    <text evidence="2">Protein modification; protein glycosylation.</text>
</comment>
<evidence type="ECO:0000256" key="11">
    <source>
        <dbReference type="ARBA" id="ARBA00023136"/>
    </source>
</evidence>
<evidence type="ECO:0000256" key="13">
    <source>
        <dbReference type="ARBA" id="ARBA00045102"/>
    </source>
</evidence>
<gene>
    <name evidence="19" type="ORF">LSAA_1885</name>
</gene>
<keyword evidence="8" id="KW-0677">Repeat</keyword>
<sequence>MFRGFWSRIADQSISNLRLVFEALFQLIVVNLIPMFIYLGLFYVHLSILTKAGSHDNLMTSAFQATHGSQITLRHTHGKTCWLHSHEHVYPVKYSDNRGSSHQQQVSCYGYKDVNNWWIVKRPDRDDLAVHEPLDVVKDGDVIQLVHGLTHRALNSHDVAAPMSPHNQEVSCYIDYNISMHTENLWKVNIANPPAAGEKLWYSIGSQVRLIHHTTGQALKYSGKLYPDWGFHQNEVVADKNIIQLDTTWNVEEHRYTKNDDDQKSLERELITSELIPTNPTDMSFFEKFIELQIKMLITDQENVQNHNYASGPQEWPVLSRGIAYFISKSSNAQVHLLGNIIVWYSGTLSIFCFFALYMGYLLRRRRKCFDISEGMWLQFLYAVEILFVGYVLHFIPFFFYDRTMFLHHYLTSYLFKIMLTSFLINHIYLLIGSFLPFKVFKVSYILLITLWCCGIVYVFLQMSVLSYGIYPMTAHEVKELKWKETWDLIIHKP</sequence>
<keyword evidence="11 18" id="KW-0472">Membrane</keyword>
<evidence type="ECO:0000256" key="3">
    <source>
        <dbReference type="ARBA" id="ARBA00007222"/>
    </source>
</evidence>
<evidence type="ECO:0000256" key="7">
    <source>
        <dbReference type="ARBA" id="ARBA00022692"/>
    </source>
</evidence>
<dbReference type="InterPro" id="IPR036300">
    <property type="entry name" value="MIR_dom_sf"/>
</dbReference>
<feature type="transmembrane region" description="Helical" evidence="18">
    <location>
        <begin position="20"/>
        <end position="44"/>
    </location>
</feature>
<dbReference type="Pfam" id="PF16192">
    <property type="entry name" value="PMT_4TMC"/>
    <property type="match status" value="1"/>
</dbReference>
<dbReference type="InterPro" id="IPR032421">
    <property type="entry name" value="PMT_4TMC"/>
</dbReference>
<organism evidence="19 20">
    <name type="scientific">Lepeophtheirus salmonis</name>
    <name type="common">Salmon louse</name>
    <name type="synonym">Caligus salmonis</name>
    <dbReference type="NCBI Taxonomy" id="72036"/>
    <lineage>
        <taxon>Eukaryota</taxon>
        <taxon>Metazoa</taxon>
        <taxon>Ecdysozoa</taxon>
        <taxon>Arthropoda</taxon>
        <taxon>Crustacea</taxon>
        <taxon>Multicrustacea</taxon>
        <taxon>Hexanauplia</taxon>
        <taxon>Copepoda</taxon>
        <taxon>Siphonostomatoida</taxon>
        <taxon>Caligidae</taxon>
        <taxon>Lepeophtheirus</taxon>
    </lineage>
</organism>
<evidence type="ECO:0000256" key="2">
    <source>
        <dbReference type="ARBA" id="ARBA00004922"/>
    </source>
</evidence>
<evidence type="ECO:0000256" key="5">
    <source>
        <dbReference type="ARBA" id="ARBA00022676"/>
    </source>
</evidence>
<feature type="transmembrane region" description="Helical" evidence="18">
    <location>
        <begin position="337"/>
        <end position="359"/>
    </location>
</feature>
<dbReference type="Gene3D" id="2.80.10.50">
    <property type="match status" value="1"/>
</dbReference>
<dbReference type="InterPro" id="IPR027005">
    <property type="entry name" value="PMT-like"/>
</dbReference>
<evidence type="ECO:0000256" key="4">
    <source>
        <dbReference type="ARBA" id="ARBA00012839"/>
    </source>
</evidence>
<comment type="function">
    <text evidence="14">Rt/POMT1 and tw/POMT2 function as a protein O-mannosyltransferase in association with each other to generate and maintain normal muscle development.</text>
</comment>
<evidence type="ECO:0000256" key="15">
    <source>
        <dbReference type="ARBA" id="ARBA00061810"/>
    </source>
</evidence>
<dbReference type="FunFam" id="2.80.10.50:FF:000012">
    <property type="entry name" value="Protein O-mannosyl-transferase 1"/>
    <property type="match status" value="1"/>
</dbReference>
<comment type="subunit">
    <text evidence="15">Interacts with tw/POMT2.</text>
</comment>
<dbReference type="CDD" id="cd23281">
    <property type="entry name" value="beta-trefoil_MIR_POMT1"/>
    <property type="match status" value="1"/>
</dbReference>
<keyword evidence="7 18" id="KW-0812">Transmembrane</keyword>
<keyword evidence="6 19" id="KW-0808">Transferase</keyword>
<name>A0A7R8CD27_LEPSM</name>
<dbReference type="Proteomes" id="UP000675881">
    <property type="component" value="Chromosome 1"/>
</dbReference>
<evidence type="ECO:0000313" key="19">
    <source>
        <dbReference type="EMBL" id="CAF2776962.1"/>
    </source>
</evidence>
<comment type="similarity">
    <text evidence="3">Belongs to the glycosyltransferase 39 family.</text>
</comment>
<comment type="catalytic activity">
    <reaction evidence="13">
        <text>a di-trans,poly-cis-dolichyl beta-D-mannosyl phosphate + L-seryl-[protein] = 3-O-(alpha-D-mannosyl)-L-seryl-[protein] + a di-trans,poly-cis-dolichyl phosphate + H(+)</text>
        <dbReference type="Rhea" id="RHEA:17377"/>
        <dbReference type="Rhea" id="RHEA-COMP:9863"/>
        <dbReference type="Rhea" id="RHEA-COMP:13546"/>
        <dbReference type="Rhea" id="RHEA-COMP:19498"/>
        <dbReference type="Rhea" id="RHEA-COMP:19501"/>
        <dbReference type="ChEBI" id="CHEBI:15378"/>
        <dbReference type="ChEBI" id="CHEBI:29999"/>
        <dbReference type="ChEBI" id="CHEBI:57683"/>
        <dbReference type="ChEBI" id="CHEBI:58211"/>
        <dbReference type="ChEBI" id="CHEBI:137321"/>
        <dbReference type="EC" id="2.4.1.109"/>
    </reaction>
</comment>
<proteinExistence type="inferred from homology"/>
<keyword evidence="20" id="KW-1185">Reference proteome</keyword>
<evidence type="ECO:0000256" key="9">
    <source>
        <dbReference type="ARBA" id="ARBA00022824"/>
    </source>
</evidence>
<evidence type="ECO:0000256" key="12">
    <source>
        <dbReference type="ARBA" id="ARBA00045085"/>
    </source>
</evidence>
<dbReference type="UniPathway" id="UPA00378"/>
<evidence type="ECO:0000256" key="1">
    <source>
        <dbReference type="ARBA" id="ARBA00004477"/>
    </source>
</evidence>
<keyword evidence="9" id="KW-0256">Endoplasmic reticulum</keyword>
<evidence type="ECO:0000313" key="20">
    <source>
        <dbReference type="Proteomes" id="UP000675881"/>
    </source>
</evidence>
<dbReference type="SMART" id="SM00472">
    <property type="entry name" value="MIR"/>
    <property type="match status" value="3"/>
</dbReference>
<reference evidence="19" key="1">
    <citation type="submission" date="2021-02" db="EMBL/GenBank/DDBJ databases">
        <authorList>
            <person name="Bekaert M."/>
        </authorList>
    </citation>
    <scope>NUCLEOTIDE SEQUENCE</scope>
    <source>
        <strain evidence="19">IoA-00</strain>
    </source>
</reference>
<dbReference type="PANTHER" id="PTHR10050:SF51">
    <property type="entry name" value="PROTEIN O-MANNOSYL-TRANSFERASE 1"/>
    <property type="match status" value="1"/>
</dbReference>
<keyword evidence="5 19" id="KW-0328">Glycosyltransferase</keyword>
<evidence type="ECO:0000256" key="14">
    <source>
        <dbReference type="ARBA" id="ARBA00059310"/>
    </source>
</evidence>
<evidence type="ECO:0000256" key="18">
    <source>
        <dbReference type="SAM" id="Phobius"/>
    </source>
</evidence>
<evidence type="ECO:0000256" key="17">
    <source>
        <dbReference type="ARBA" id="ARBA00079036"/>
    </source>
</evidence>
<dbReference type="PANTHER" id="PTHR10050">
    <property type="entry name" value="DOLICHYL-PHOSPHATE-MANNOSE--PROTEIN MANNOSYLTRANSFERASE"/>
    <property type="match status" value="1"/>
</dbReference>
<evidence type="ECO:0000256" key="8">
    <source>
        <dbReference type="ARBA" id="ARBA00022737"/>
    </source>
</evidence>
<dbReference type="SUPFAM" id="SSF82109">
    <property type="entry name" value="MIR domain"/>
    <property type="match status" value="1"/>
</dbReference>
<dbReference type="PROSITE" id="PS50919">
    <property type="entry name" value="MIR"/>
    <property type="match status" value="3"/>
</dbReference>
<dbReference type="AlphaFoldDB" id="A0A7R8CD27"/>
<dbReference type="EC" id="2.4.1.109" evidence="4"/>
<feature type="transmembrane region" description="Helical" evidence="18">
    <location>
        <begin position="445"/>
        <end position="471"/>
    </location>
</feature>